<reference evidence="2" key="1">
    <citation type="submission" date="2021-11" db="EMBL/GenBank/DDBJ databases">
        <title>Purpureocillium_takamizusanense_genome.</title>
        <authorList>
            <person name="Nguyen N.-H."/>
        </authorList>
    </citation>
    <scope>NUCLEOTIDE SEQUENCE</scope>
    <source>
        <strain evidence="2">PT3</strain>
    </source>
</reference>
<dbReference type="OrthoDB" id="5241710at2759"/>
<evidence type="ECO:0000313" key="2">
    <source>
        <dbReference type="EMBL" id="UNI13358.1"/>
    </source>
</evidence>
<feature type="transmembrane region" description="Helical" evidence="1">
    <location>
        <begin position="100"/>
        <end position="119"/>
    </location>
</feature>
<protein>
    <submittedName>
        <fullName evidence="2">Uncharacterized protein</fullName>
    </submittedName>
</protein>
<feature type="transmembrane region" description="Helical" evidence="1">
    <location>
        <begin position="140"/>
        <end position="159"/>
    </location>
</feature>
<keyword evidence="1" id="KW-0472">Membrane</keyword>
<sequence>MRRNVPISGRINHINVKDNKTWSKYPLLSICLVCSSRPRVVLYHTEASEIKHNEPKMTPPNSTKPDSYIVARLLRYLSTATLPIGVALLVAHGVKTAHVVPALGLLPLTGSALLAIVSLRRQKTMAVWSPVHRIAAQTILIADFILGLLYLAVLIPSWITLSQRHWRDPTNNSLVILGTYGTVLLLLNLVVHTFFTFAFFLHHMVIRVQRWGQERGGGFSAVWAGPMEQAEEYAPFTDAGARTSMETRADLDIGPDRPSEDA</sequence>
<dbReference type="Proteomes" id="UP000829364">
    <property type="component" value="Chromosome 1"/>
</dbReference>
<dbReference type="KEGG" id="ptkz:JDV02_000108"/>
<evidence type="ECO:0000313" key="3">
    <source>
        <dbReference type="Proteomes" id="UP000829364"/>
    </source>
</evidence>
<gene>
    <name evidence="2" type="ORF">JDV02_000108</name>
</gene>
<dbReference type="RefSeq" id="XP_047836839.1">
    <property type="nucleotide sequence ID" value="XM_047980881.1"/>
</dbReference>
<feature type="transmembrane region" description="Helical" evidence="1">
    <location>
        <begin position="179"/>
        <end position="201"/>
    </location>
</feature>
<dbReference type="GeneID" id="72062075"/>
<organism evidence="2 3">
    <name type="scientific">Purpureocillium takamizusanense</name>
    <dbReference type="NCBI Taxonomy" id="2060973"/>
    <lineage>
        <taxon>Eukaryota</taxon>
        <taxon>Fungi</taxon>
        <taxon>Dikarya</taxon>
        <taxon>Ascomycota</taxon>
        <taxon>Pezizomycotina</taxon>
        <taxon>Sordariomycetes</taxon>
        <taxon>Hypocreomycetidae</taxon>
        <taxon>Hypocreales</taxon>
        <taxon>Ophiocordycipitaceae</taxon>
        <taxon>Purpureocillium</taxon>
    </lineage>
</organism>
<keyword evidence="3" id="KW-1185">Reference proteome</keyword>
<dbReference type="AlphaFoldDB" id="A0A9Q8Q440"/>
<feature type="transmembrane region" description="Helical" evidence="1">
    <location>
        <begin position="73"/>
        <end position="94"/>
    </location>
</feature>
<keyword evidence="1" id="KW-0812">Transmembrane</keyword>
<dbReference type="EMBL" id="CP086354">
    <property type="protein sequence ID" value="UNI13358.1"/>
    <property type="molecule type" value="Genomic_DNA"/>
</dbReference>
<proteinExistence type="predicted"/>
<accession>A0A9Q8Q440</accession>
<evidence type="ECO:0000256" key="1">
    <source>
        <dbReference type="SAM" id="Phobius"/>
    </source>
</evidence>
<name>A0A9Q8Q440_9HYPO</name>
<keyword evidence="1" id="KW-1133">Transmembrane helix</keyword>